<proteinExistence type="predicted"/>
<dbReference type="Proteomes" id="UP001152795">
    <property type="component" value="Unassembled WGS sequence"/>
</dbReference>
<protein>
    <submittedName>
        <fullName evidence="1">Uncharacterized protein</fullName>
    </submittedName>
</protein>
<name>A0A6S7HZN9_PARCT</name>
<organism evidence="1 2">
    <name type="scientific">Paramuricea clavata</name>
    <name type="common">Red gorgonian</name>
    <name type="synonym">Violescent sea-whip</name>
    <dbReference type="NCBI Taxonomy" id="317549"/>
    <lineage>
        <taxon>Eukaryota</taxon>
        <taxon>Metazoa</taxon>
        <taxon>Cnidaria</taxon>
        <taxon>Anthozoa</taxon>
        <taxon>Octocorallia</taxon>
        <taxon>Malacalcyonacea</taxon>
        <taxon>Plexauridae</taxon>
        <taxon>Paramuricea</taxon>
    </lineage>
</organism>
<evidence type="ECO:0000313" key="2">
    <source>
        <dbReference type="Proteomes" id="UP001152795"/>
    </source>
</evidence>
<sequence length="925" mass="104389">MKEYSSNIPFGFTPSRRIGYPRGELPTIKPQRRGLGPIDATLESHKTRENKRNAVMKNYFESKQLMSFNKHLDVMKAVYFKKMKREKVRVGKSLWELEQRKRKIMRQIYEHPCTDVNNAKNPALFYFTQEKARKRSRKHENKEIVYEIAGAHCSWHGEYAWFTKLLVDIALGMVSMHGKFNGNTIQNGSHRSNQIPSPGMVYEIAGAHCSWHGEYAWFTKLLVHIALGMVNMRGKFSGDTIQNGSHRRNQIPSPGMVYKIAGAHCSWYGEYARLTKLLVHIALGMVNMHGKFDGDTIQNASHRSNQIPSPGLRNCWCTLHLAWRIRMVNLVATPFKMKATEAIKSLHLVYEIAAAHYHRQGEYAWFTKLLLRIALGMVHMHGKFDGDTIQNGSNRSNQIPSPGMVYEIAGAHCSWYGKMHGKFSGDTIQNGSHRSNQIPSPGMVYEIAGAHCSWHGEYAWFTKLLVHIALGMVNMQGKFGGNTIQNGSHRSNQIPSPGMVYEIAGAHCSWYGEYARFTKLLVHIALGMVNTHGKFSGDTIQNGSHRSNQIPSPGMVYEIAGAHCSWHGEYAWFTKLLVHIALGMVNMQGKFGGNTIQNGSHRSNQIPSPGMVYKIAGGHCSWYGEYARFTKLLVHIALGMVNMHGKFSGDTIQNGSHRSNQIPSPGLRNCWCTLHLAWRIRMVNLVATPFKMKATEAIKSLHLVYEIAAAHYHRQAEYAWFTKLLLRIPLGMVNMHGKFDGDTIQNGSNRSNQIPSPGMVYEIAGAHCSWYGEYAWFTKLLVHIALGMVNMHDKFSGDTIQNGSHRSNQIPSPGMVYKIAGGHCSWYGEYARFMKLLVHIALGMSNTHRKFRGDTIQNGSHRSNEILHLVWFTKLLVHIALGMGKCMVNLVATPFKMEATEAIKSLHLVYEIAGAHCSWHGEYAW</sequence>
<reference evidence="1" key="1">
    <citation type="submission" date="2020-04" db="EMBL/GenBank/DDBJ databases">
        <authorList>
            <person name="Alioto T."/>
            <person name="Alioto T."/>
            <person name="Gomez Garrido J."/>
        </authorList>
    </citation>
    <scope>NUCLEOTIDE SEQUENCE</scope>
    <source>
        <strain evidence="1">A484AB</strain>
    </source>
</reference>
<dbReference type="EMBL" id="CACRXK020003775">
    <property type="protein sequence ID" value="CAB4000191.1"/>
    <property type="molecule type" value="Genomic_DNA"/>
</dbReference>
<comment type="caution">
    <text evidence="1">The sequence shown here is derived from an EMBL/GenBank/DDBJ whole genome shotgun (WGS) entry which is preliminary data.</text>
</comment>
<gene>
    <name evidence="1" type="ORF">PACLA_8A007896</name>
</gene>
<dbReference type="AlphaFoldDB" id="A0A6S7HZN9"/>
<evidence type="ECO:0000313" key="1">
    <source>
        <dbReference type="EMBL" id="CAB4000191.1"/>
    </source>
</evidence>
<accession>A0A6S7HZN9</accession>
<keyword evidence="2" id="KW-1185">Reference proteome</keyword>